<name>A0A8T0FFY1_ARGBR</name>
<accession>A0A8T0FFY1</accession>
<sequence>MTHLGSCVPSRAWSVIHPTTHSRNVVGEASLWLTCTALATVWRGGPLTTLSEKRFRPSLLHLHLPALPRLARVAEKTDPTWSTAWADPPHFSYLPATGLTHLAQWKHYSFNSRTREKVLLEVFEQPSTPALQVYMKDIASIFTAKRCLSLSLSVPSPGF</sequence>
<comment type="caution">
    <text evidence="1">The sequence shown here is derived from an EMBL/GenBank/DDBJ whole genome shotgun (WGS) entry which is preliminary data.</text>
</comment>
<protein>
    <submittedName>
        <fullName evidence="1">Uncharacterized protein</fullName>
    </submittedName>
</protein>
<evidence type="ECO:0000313" key="2">
    <source>
        <dbReference type="Proteomes" id="UP000807504"/>
    </source>
</evidence>
<reference evidence="1" key="2">
    <citation type="submission" date="2020-06" db="EMBL/GenBank/DDBJ databases">
        <authorList>
            <person name="Sheffer M."/>
        </authorList>
    </citation>
    <scope>NUCLEOTIDE SEQUENCE</scope>
</reference>
<proteinExistence type="predicted"/>
<reference evidence="1" key="1">
    <citation type="journal article" date="2020" name="bioRxiv">
        <title>Chromosome-level reference genome of the European wasp spider Argiope bruennichi: a resource for studies on range expansion and evolutionary adaptation.</title>
        <authorList>
            <person name="Sheffer M.M."/>
            <person name="Hoppe A."/>
            <person name="Krehenwinkel H."/>
            <person name="Uhl G."/>
            <person name="Kuss A.W."/>
            <person name="Jensen L."/>
            <person name="Jensen C."/>
            <person name="Gillespie R.G."/>
            <person name="Hoff K.J."/>
            <person name="Prost S."/>
        </authorList>
    </citation>
    <scope>NUCLEOTIDE SEQUENCE</scope>
</reference>
<dbReference type="AlphaFoldDB" id="A0A8T0FFY1"/>
<organism evidence="1 2">
    <name type="scientific">Argiope bruennichi</name>
    <name type="common">Wasp spider</name>
    <name type="synonym">Aranea bruennichi</name>
    <dbReference type="NCBI Taxonomy" id="94029"/>
    <lineage>
        <taxon>Eukaryota</taxon>
        <taxon>Metazoa</taxon>
        <taxon>Ecdysozoa</taxon>
        <taxon>Arthropoda</taxon>
        <taxon>Chelicerata</taxon>
        <taxon>Arachnida</taxon>
        <taxon>Araneae</taxon>
        <taxon>Araneomorphae</taxon>
        <taxon>Entelegynae</taxon>
        <taxon>Araneoidea</taxon>
        <taxon>Araneidae</taxon>
        <taxon>Argiope</taxon>
    </lineage>
</organism>
<dbReference type="Proteomes" id="UP000807504">
    <property type="component" value="Unassembled WGS sequence"/>
</dbReference>
<evidence type="ECO:0000313" key="1">
    <source>
        <dbReference type="EMBL" id="KAF8789128.1"/>
    </source>
</evidence>
<keyword evidence="2" id="KW-1185">Reference proteome</keyword>
<dbReference type="EMBL" id="JABXBU010000012">
    <property type="protein sequence ID" value="KAF8789128.1"/>
    <property type="molecule type" value="Genomic_DNA"/>
</dbReference>
<gene>
    <name evidence="1" type="ORF">HNY73_007098</name>
</gene>